<dbReference type="AlphaFoldDB" id="A0A4P1QGD6"/>
<protein>
    <recommendedName>
        <fullName evidence="4">Lipoprotein-associated type-17 domain-containing protein</fullName>
    </recommendedName>
</protein>
<sequence>MTKKVSALLVLNTSILIPIISTPLLVSCKNIDYKKDVKEDFTKNKSTIFASESISYIKLGSKSGKVKYEAQLVSSNDKTGEATIKITPIQSGKVKTAFEVKITGFKIKLSEVLKDVKSLDLTEKEKYKVDDYISKFSTTLKDKVIVKTSDNLTLTTFLNKNKLDGTVGLKIKDLEKGIGTLNVQFKLGEQIETKELEISGFLSDNIFASVINKILTTTTPMDLSDKSDKTVSEYNTQFGSNLKDKITCQVEGKSWTQFLTEQGFEIGSITLEAKSDDSKIGILKITITKDSKNETFTKEIDGFKENTQQPQTTDLNKAFEEALTLDGIEDKTIEQYKTENPDLTSKVKTATKSNEEYKQHLANNNIELDTISLEEIAETKANLKVKVKSKSDPTKVLEKEFEIDGFQRKLSEILKEIKSLDLVDKDKYKVDDYISNFTTTLKDKVIVKTSEDLTLATFLTMNKLDADVSLTPKDLDKGIATLNVKFKLGSQTETKETEVPGFLGNSTFSEIINKILTANPAMDLLEKSDKTVSEYNTKFGSNLKDKIACQVEGKSWSDFLTDQGFTIGAITLTTKSGDSTTGILQIPITKDSKTENITKEISGFKEEAQQPEIDLNKAFEEDLTLDDISNEKTVEQYNNENPDLKIKVKTQNKTNEQYLQHLTDNNIELDTITLEATTETKANLKVKVKNKLDPTKTLERVFELDGFKSNSVLPPTPPAEPTNAFEAAQQGKLITIEKTSSTYNDDIEAIKKFFVDTQSLSNNSRRLDEAKNGTWTLKSKGKGGIIANLGESIKFDEKWGKYKDVIKPAKGNGKFAQINIEKDGSNEIIRIYIEFKIDGHDDRFEVEFWKKDN</sequence>
<dbReference type="EMBL" id="JASBCP010000003">
    <property type="protein sequence ID" value="MDI3048134.1"/>
    <property type="molecule type" value="Genomic_DNA"/>
</dbReference>
<gene>
    <name evidence="1" type="ORF">MHSN_02030</name>
    <name evidence="2" type="ORF">QJ129_02555</name>
</gene>
<dbReference type="EMBL" id="CP008748">
    <property type="protein sequence ID" value="ASI53959.1"/>
    <property type="molecule type" value="Genomic_DNA"/>
</dbReference>
<keyword evidence="3" id="KW-1185">Reference proteome</keyword>
<dbReference type="KEGG" id="mhyv:MHSN_02030"/>
<organism evidence="1 3">
    <name type="scientific">Metamycoplasma hyosynoviae</name>
    <dbReference type="NCBI Taxonomy" id="29559"/>
    <lineage>
        <taxon>Bacteria</taxon>
        <taxon>Bacillati</taxon>
        <taxon>Mycoplasmatota</taxon>
        <taxon>Mycoplasmoidales</taxon>
        <taxon>Metamycoplasmataceae</taxon>
        <taxon>Metamycoplasma</taxon>
    </lineage>
</organism>
<reference evidence="1 3" key="1">
    <citation type="submission" date="2014-06" db="EMBL/GenBank/DDBJ databases">
        <title>The Whole Genome Sequence of Mycoplasma hyosynoviae strain ATCC 27095.</title>
        <authorList>
            <person name="Calcutt M.J."/>
            <person name="Foecking M.F."/>
        </authorList>
    </citation>
    <scope>NUCLEOTIDE SEQUENCE [LARGE SCALE GENOMIC DNA]</scope>
    <source>
        <strain evidence="1 3">M60</strain>
    </source>
</reference>
<dbReference type="PROSITE" id="PS51257">
    <property type="entry name" value="PROKAR_LIPOPROTEIN"/>
    <property type="match status" value="1"/>
</dbReference>
<accession>A0A4P1QGD6</accession>
<dbReference type="Proteomes" id="UP000264882">
    <property type="component" value="Chromosome"/>
</dbReference>
<dbReference type="Proteomes" id="UP001233782">
    <property type="component" value="Unassembled WGS sequence"/>
</dbReference>
<evidence type="ECO:0000313" key="3">
    <source>
        <dbReference type="Proteomes" id="UP000264882"/>
    </source>
</evidence>
<evidence type="ECO:0008006" key="4">
    <source>
        <dbReference type="Google" id="ProtNLM"/>
    </source>
</evidence>
<evidence type="ECO:0000313" key="2">
    <source>
        <dbReference type="EMBL" id="MDI3048134.1"/>
    </source>
</evidence>
<reference evidence="2" key="2">
    <citation type="submission" date="2023-04" db="EMBL/GenBank/DDBJ databases">
        <title>Genomes of recent Mycoplasma hyosynoviae isolates 2023.</title>
        <authorList>
            <person name="Spergser J."/>
        </authorList>
    </citation>
    <scope>NUCLEOTIDE SEQUENCE</scope>
    <source>
        <strain evidence="2">SN1J23N</strain>
    </source>
</reference>
<name>A0A4P1QGD6_9BACT</name>
<evidence type="ECO:0000313" key="1">
    <source>
        <dbReference type="EMBL" id="ASI53959.1"/>
    </source>
</evidence>
<dbReference type="RefSeq" id="WP_119863859.1">
    <property type="nucleotide sequence ID" value="NZ_CP008748.1"/>
</dbReference>
<proteinExistence type="predicted"/>